<gene>
    <name evidence="3" type="ORF">DUNSADRAFT_10516</name>
</gene>
<protein>
    <recommendedName>
        <fullName evidence="2">J domain-containing protein</fullName>
    </recommendedName>
</protein>
<dbReference type="PRINTS" id="PR00625">
    <property type="entry name" value="JDOMAIN"/>
</dbReference>
<feature type="compositionally biased region" description="Basic and acidic residues" evidence="1">
    <location>
        <begin position="350"/>
        <end position="375"/>
    </location>
</feature>
<comment type="caution">
    <text evidence="3">The sequence shown here is derived from an EMBL/GenBank/DDBJ whole genome shotgun (WGS) entry which is preliminary data.</text>
</comment>
<dbReference type="PANTHER" id="PTHR43999:SF1">
    <property type="entry name" value="DNAJ HOMOLOG SUBFAMILY C MEMBER 2"/>
    <property type="match status" value="1"/>
</dbReference>
<dbReference type="EMBL" id="MU069822">
    <property type="protein sequence ID" value="KAF5833235.1"/>
    <property type="molecule type" value="Genomic_DNA"/>
</dbReference>
<dbReference type="InterPro" id="IPR036869">
    <property type="entry name" value="J_dom_sf"/>
</dbReference>
<keyword evidence="4" id="KW-1185">Reference proteome</keyword>
<dbReference type="Pfam" id="PF21884">
    <property type="entry name" value="ZUO1-like_ZHD"/>
    <property type="match status" value="1"/>
</dbReference>
<feature type="compositionally biased region" description="Basic and acidic residues" evidence="1">
    <location>
        <begin position="308"/>
        <end position="341"/>
    </location>
</feature>
<dbReference type="Gene3D" id="1.10.287.110">
    <property type="entry name" value="DnaJ domain"/>
    <property type="match status" value="1"/>
</dbReference>
<evidence type="ECO:0000256" key="1">
    <source>
        <dbReference type="SAM" id="MobiDB-lite"/>
    </source>
</evidence>
<dbReference type="Proteomes" id="UP000815325">
    <property type="component" value="Unassembled WGS sequence"/>
</dbReference>
<dbReference type="CDD" id="cd06257">
    <property type="entry name" value="DnaJ"/>
    <property type="match status" value="1"/>
</dbReference>
<dbReference type="InterPro" id="IPR044634">
    <property type="entry name" value="Zuotin/DnaJC2"/>
</dbReference>
<dbReference type="SUPFAM" id="SSF46565">
    <property type="entry name" value="Chaperone J-domain"/>
    <property type="match status" value="1"/>
</dbReference>
<evidence type="ECO:0000259" key="2">
    <source>
        <dbReference type="PROSITE" id="PS50076"/>
    </source>
</evidence>
<dbReference type="InterPro" id="IPR054076">
    <property type="entry name" value="ZUO1-like_ZHD"/>
</dbReference>
<dbReference type="PROSITE" id="PS50076">
    <property type="entry name" value="DNAJ_2"/>
    <property type="match status" value="1"/>
</dbReference>
<reference evidence="3" key="1">
    <citation type="submission" date="2017-08" db="EMBL/GenBank/DDBJ databases">
        <authorList>
            <person name="Polle J.E."/>
            <person name="Barry K."/>
            <person name="Cushman J."/>
            <person name="Schmutz J."/>
            <person name="Tran D."/>
            <person name="Hathwaick L.T."/>
            <person name="Yim W.C."/>
            <person name="Jenkins J."/>
            <person name="Mckie-Krisberg Z.M."/>
            <person name="Prochnik S."/>
            <person name="Lindquist E."/>
            <person name="Dockter R.B."/>
            <person name="Adam C."/>
            <person name="Molina H."/>
            <person name="Bunkerborg J."/>
            <person name="Jin E."/>
            <person name="Buchheim M."/>
            <person name="Magnuson J."/>
        </authorList>
    </citation>
    <scope>NUCLEOTIDE SEQUENCE</scope>
    <source>
        <strain evidence="3">CCAP 19/18</strain>
    </source>
</reference>
<evidence type="ECO:0000313" key="3">
    <source>
        <dbReference type="EMBL" id="KAF5833235.1"/>
    </source>
</evidence>
<feature type="region of interest" description="Disordered" evidence="1">
    <location>
        <begin position="308"/>
        <end position="383"/>
    </location>
</feature>
<dbReference type="PROSITE" id="PS00636">
    <property type="entry name" value="DNAJ_1"/>
    <property type="match status" value="1"/>
</dbReference>
<evidence type="ECO:0000313" key="4">
    <source>
        <dbReference type="Proteomes" id="UP000815325"/>
    </source>
</evidence>
<dbReference type="PANTHER" id="PTHR43999">
    <property type="entry name" value="DNAJ HOMOLOG SUBFAMILY C MEMBER 2"/>
    <property type="match status" value="1"/>
</dbReference>
<name>A0ABQ7GF57_DUNSA</name>
<accession>A0ABQ7GF57</accession>
<dbReference type="InterPro" id="IPR018253">
    <property type="entry name" value="DnaJ_domain_CS"/>
</dbReference>
<sequence>MCTHLPVRKKGGVRLLGWPAESTETVVVSSAAGPLSIGHKEPAGHLFHTAILKQHGLFQYPPEEDEEDKGSNKSGSSGGDKQEKSTGAGLDDQPPPGVNWKGSKKKKTKGKKEGQDLYLLLGLQNERFMATDNQIKNAYRRACLEHHPDKKLTQSESPEEKQRVEDHFKLIQEAHSVLSDPAKRREYDSTDHFDDSLPLECDPADFFKVFGPAFRRNARWSVDPKVPDVGDEKTPYDQVEKFYNFWFGFKSWREFPHPDEEDTEGCESREHKRWLDRQNAKLREKGKKEESKRLKEFINAAYSMDPRVIQKKENDRLERERKKQAKEDAKRRAVEEAEAKVAAENAARQAAEEAEKKRNAEAKAVREAEKNTYKKERQRLRRL</sequence>
<dbReference type="InterPro" id="IPR001623">
    <property type="entry name" value="DnaJ_domain"/>
</dbReference>
<proteinExistence type="predicted"/>
<organism evidence="3 4">
    <name type="scientific">Dunaliella salina</name>
    <name type="common">Green alga</name>
    <name type="synonym">Protococcus salinus</name>
    <dbReference type="NCBI Taxonomy" id="3046"/>
    <lineage>
        <taxon>Eukaryota</taxon>
        <taxon>Viridiplantae</taxon>
        <taxon>Chlorophyta</taxon>
        <taxon>core chlorophytes</taxon>
        <taxon>Chlorophyceae</taxon>
        <taxon>CS clade</taxon>
        <taxon>Chlamydomonadales</taxon>
        <taxon>Dunaliellaceae</taxon>
        <taxon>Dunaliella</taxon>
    </lineage>
</organism>
<dbReference type="Pfam" id="PF00226">
    <property type="entry name" value="DnaJ"/>
    <property type="match status" value="1"/>
</dbReference>
<feature type="region of interest" description="Disordered" evidence="1">
    <location>
        <begin position="61"/>
        <end position="111"/>
    </location>
</feature>
<dbReference type="SMART" id="SM00271">
    <property type="entry name" value="DnaJ"/>
    <property type="match status" value="1"/>
</dbReference>
<feature type="domain" description="J" evidence="2">
    <location>
        <begin position="116"/>
        <end position="191"/>
    </location>
</feature>